<evidence type="ECO:0000313" key="1">
    <source>
        <dbReference type="EMBL" id="CAF1105811.1"/>
    </source>
</evidence>
<dbReference type="EMBL" id="CAJNOQ010005634">
    <property type="protein sequence ID" value="CAF1105811.1"/>
    <property type="molecule type" value="Genomic_DNA"/>
</dbReference>
<name>A0A814PFZ1_9BILA</name>
<dbReference type="Proteomes" id="UP000663829">
    <property type="component" value="Unassembled WGS sequence"/>
</dbReference>
<reference evidence="1" key="1">
    <citation type="submission" date="2021-02" db="EMBL/GenBank/DDBJ databases">
        <authorList>
            <person name="Nowell W R."/>
        </authorList>
    </citation>
    <scope>NUCLEOTIDE SEQUENCE</scope>
</reference>
<accession>A0A814PFZ1</accession>
<dbReference type="Proteomes" id="UP000681722">
    <property type="component" value="Unassembled WGS sequence"/>
</dbReference>
<dbReference type="OrthoDB" id="27832at2759"/>
<keyword evidence="3" id="KW-1185">Reference proteome</keyword>
<dbReference type="AlphaFoldDB" id="A0A814PFZ1"/>
<evidence type="ECO:0000313" key="3">
    <source>
        <dbReference type="Proteomes" id="UP000663829"/>
    </source>
</evidence>
<evidence type="ECO:0000313" key="2">
    <source>
        <dbReference type="EMBL" id="CAF3870456.1"/>
    </source>
</evidence>
<sequence length="180" mass="20421">MNADDEQEDDDDDNNSLQLKAKKITSEENDDFVKAFDTLITESVAQRTTEVIKVPAPDIAIPVHLRKNKVSSTNINVSTVPTSSEMALRLKAREEIKTDKARLKILMLNMSTRMEQDVEQQELMLNVLNRTPAMININRERQPLYVHQKGAPDADLIFGPKSSYFRSAAFIAYIVQPVHH</sequence>
<dbReference type="EMBL" id="CAJOBC010005634">
    <property type="protein sequence ID" value="CAF3870456.1"/>
    <property type="molecule type" value="Genomic_DNA"/>
</dbReference>
<proteinExistence type="predicted"/>
<protein>
    <submittedName>
        <fullName evidence="1">Uncharacterized protein</fullName>
    </submittedName>
</protein>
<organism evidence="1 3">
    <name type="scientific">Didymodactylos carnosus</name>
    <dbReference type="NCBI Taxonomy" id="1234261"/>
    <lineage>
        <taxon>Eukaryota</taxon>
        <taxon>Metazoa</taxon>
        <taxon>Spiralia</taxon>
        <taxon>Gnathifera</taxon>
        <taxon>Rotifera</taxon>
        <taxon>Eurotatoria</taxon>
        <taxon>Bdelloidea</taxon>
        <taxon>Philodinida</taxon>
        <taxon>Philodinidae</taxon>
        <taxon>Didymodactylos</taxon>
    </lineage>
</organism>
<gene>
    <name evidence="1" type="ORF">GPM918_LOCUS18980</name>
    <name evidence="2" type="ORF">SRO942_LOCUS18977</name>
</gene>
<comment type="caution">
    <text evidence="1">The sequence shown here is derived from an EMBL/GenBank/DDBJ whole genome shotgun (WGS) entry which is preliminary data.</text>
</comment>